<dbReference type="EMBL" id="JAKOGG010000003">
    <property type="protein sequence ID" value="MCS4555971.1"/>
    <property type="molecule type" value="Genomic_DNA"/>
</dbReference>
<dbReference type="Pfam" id="PF03975">
    <property type="entry name" value="CheD"/>
    <property type="match status" value="1"/>
</dbReference>
<dbReference type="PANTHER" id="PTHR35147">
    <property type="entry name" value="CHEMORECEPTOR GLUTAMINE DEAMIDASE CHED-RELATED"/>
    <property type="match status" value="1"/>
</dbReference>
<protein>
    <recommendedName>
        <fullName evidence="3">Probable chemoreceptor glutamine deamidase CheD</fullName>
        <ecNumber evidence="3">3.5.1.44</ecNumber>
    </recommendedName>
</protein>
<accession>A0ABT2FI43</accession>
<evidence type="ECO:0000256" key="2">
    <source>
        <dbReference type="ARBA" id="ARBA00022801"/>
    </source>
</evidence>
<evidence type="ECO:0000313" key="4">
    <source>
        <dbReference type="EMBL" id="MCS4555971.1"/>
    </source>
</evidence>
<comment type="similarity">
    <text evidence="3">Belongs to the CheD family.</text>
</comment>
<evidence type="ECO:0000256" key="1">
    <source>
        <dbReference type="ARBA" id="ARBA00022500"/>
    </source>
</evidence>
<name>A0ABT2FI43_9GAMM</name>
<dbReference type="Gene3D" id="3.30.1330.200">
    <property type="match status" value="1"/>
</dbReference>
<keyword evidence="1 3" id="KW-0145">Chemotaxis</keyword>
<dbReference type="InterPro" id="IPR038592">
    <property type="entry name" value="CheD-like_sf"/>
</dbReference>
<dbReference type="SUPFAM" id="SSF64438">
    <property type="entry name" value="CNF1/YfiH-like putative cysteine hydrolases"/>
    <property type="match status" value="1"/>
</dbReference>
<dbReference type="EC" id="3.5.1.44" evidence="3"/>
<dbReference type="InterPro" id="IPR005659">
    <property type="entry name" value="Chemorcpt_Glu_NH3ase_CheD"/>
</dbReference>
<comment type="function">
    <text evidence="3">Probably deamidates glutamine residues to glutamate on methyl-accepting chemotaxis receptors (MCPs), playing an important role in chemotaxis.</text>
</comment>
<keyword evidence="2 3" id="KW-0378">Hydrolase</keyword>
<evidence type="ECO:0000313" key="5">
    <source>
        <dbReference type="Proteomes" id="UP001201549"/>
    </source>
</evidence>
<reference evidence="5" key="1">
    <citation type="submission" date="2023-07" db="EMBL/GenBank/DDBJ databases">
        <title>Shewanella mangrovi sp. nov., an acetaldehyde- degrading bacterium isolated from mangrove sediment.</title>
        <authorList>
            <person name="Liu Y."/>
        </authorList>
    </citation>
    <scope>NUCLEOTIDE SEQUENCE [LARGE SCALE GENOMIC DNA]</scope>
    <source>
        <strain evidence="5">C32</strain>
    </source>
</reference>
<comment type="caution">
    <text evidence="4">The sequence shown here is derived from an EMBL/GenBank/DDBJ whole genome shotgun (WGS) entry which is preliminary data.</text>
</comment>
<dbReference type="InterPro" id="IPR011324">
    <property type="entry name" value="Cytotoxic_necrot_fac-like_cat"/>
</dbReference>
<dbReference type="CDD" id="cd16352">
    <property type="entry name" value="CheD"/>
    <property type="match status" value="1"/>
</dbReference>
<dbReference type="PANTHER" id="PTHR35147:SF3">
    <property type="entry name" value="CHEMORECEPTOR GLUTAMINE DEAMIDASE CHED 1-RELATED"/>
    <property type="match status" value="1"/>
</dbReference>
<sequence>MRGFPGDQGFKRISLQPGELHFEQQCSELVVHTLLGSCVAMTFWHPRDKIGGMCHYLLPERQQFCKNAHHPQGYYGTDVIEFFLQRIATTGHKPSAFQVKLFGGGHVMRLTDRLNPELNVADANVRFGRTQLIAAGFTIKAEDVGGRRYRKVHFELASGNVWVQYGQYS</sequence>
<organism evidence="4 5">
    <name type="scientific">Shewanella electrica</name>
    <dbReference type="NCBI Taxonomy" id="515560"/>
    <lineage>
        <taxon>Bacteria</taxon>
        <taxon>Pseudomonadati</taxon>
        <taxon>Pseudomonadota</taxon>
        <taxon>Gammaproteobacteria</taxon>
        <taxon>Alteromonadales</taxon>
        <taxon>Shewanellaceae</taxon>
        <taxon>Shewanella</taxon>
    </lineage>
</organism>
<keyword evidence="5" id="KW-1185">Reference proteome</keyword>
<dbReference type="Proteomes" id="UP001201549">
    <property type="component" value="Unassembled WGS sequence"/>
</dbReference>
<gene>
    <name evidence="3" type="primary">cheD</name>
    <name evidence="4" type="ORF">L9G74_05925</name>
</gene>
<evidence type="ECO:0000256" key="3">
    <source>
        <dbReference type="HAMAP-Rule" id="MF_01440"/>
    </source>
</evidence>
<comment type="catalytic activity">
    <reaction evidence="3">
        <text>L-glutaminyl-[protein] + H2O = L-glutamyl-[protein] + NH4(+)</text>
        <dbReference type="Rhea" id="RHEA:16441"/>
        <dbReference type="Rhea" id="RHEA-COMP:10207"/>
        <dbReference type="Rhea" id="RHEA-COMP:10208"/>
        <dbReference type="ChEBI" id="CHEBI:15377"/>
        <dbReference type="ChEBI" id="CHEBI:28938"/>
        <dbReference type="ChEBI" id="CHEBI:29973"/>
        <dbReference type="ChEBI" id="CHEBI:30011"/>
        <dbReference type="EC" id="3.5.1.44"/>
    </reaction>
</comment>
<dbReference type="RefSeq" id="WP_238895380.1">
    <property type="nucleotide sequence ID" value="NZ_JAKOGG010000003.1"/>
</dbReference>
<proteinExistence type="inferred from homology"/>
<dbReference type="HAMAP" id="MF_01440">
    <property type="entry name" value="CheD"/>
    <property type="match status" value="1"/>
</dbReference>